<feature type="non-terminal residue" evidence="2">
    <location>
        <position position="90"/>
    </location>
</feature>
<feature type="region of interest" description="Disordered" evidence="1">
    <location>
        <begin position="1"/>
        <end position="32"/>
    </location>
</feature>
<proteinExistence type="predicted"/>
<dbReference type="EMBL" id="JBHTAR010000002">
    <property type="protein sequence ID" value="MFC7198038.1"/>
    <property type="molecule type" value="Genomic_DNA"/>
</dbReference>
<dbReference type="Proteomes" id="UP001596447">
    <property type="component" value="Unassembled WGS sequence"/>
</dbReference>
<accession>A0ABD5YZ58</accession>
<feature type="compositionally biased region" description="Low complexity" evidence="1">
    <location>
        <begin position="1"/>
        <end position="18"/>
    </location>
</feature>
<protein>
    <submittedName>
        <fullName evidence="2">Uncharacterized protein</fullName>
    </submittedName>
</protein>
<evidence type="ECO:0000256" key="1">
    <source>
        <dbReference type="SAM" id="MobiDB-lite"/>
    </source>
</evidence>
<sequence length="90" mass="10165">MKSTPSRSVSPTTSTGRPRPTRRFRARWGRSVEGPPRAGYHLRTLAANGDADPYWQFDRILDLETDLGVRSAFYFLDEPSLLRDAPESLA</sequence>
<comment type="caution">
    <text evidence="2">The sequence shown here is derived from an EMBL/GenBank/DDBJ whole genome shotgun (WGS) entry which is preliminary data.</text>
</comment>
<reference evidence="2 3" key="1">
    <citation type="journal article" date="2019" name="Int. J. Syst. Evol. Microbiol.">
        <title>The Global Catalogue of Microorganisms (GCM) 10K type strain sequencing project: providing services to taxonomists for standard genome sequencing and annotation.</title>
        <authorList>
            <consortium name="The Broad Institute Genomics Platform"/>
            <consortium name="The Broad Institute Genome Sequencing Center for Infectious Disease"/>
            <person name="Wu L."/>
            <person name="Ma J."/>
        </authorList>
    </citation>
    <scope>NUCLEOTIDE SEQUENCE [LARGE SCALE GENOMIC DNA]</scope>
    <source>
        <strain evidence="2 3">XZGYJ-43</strain>
    </source>
</reference>
<gene>
    <name evidence="2" type="ORF">ACFQJ9_00740</name>
</gene>
<organism evidence="2 3">
    <name type="scientific">Halospeciosus flavus</name>
    <dbReference type="NCBI Taxonomy" id="3032283"/>
    <lineage>
        <taxon>Archaea</taxon>
        <taxon>Methanobacteriati</taxon>
        <taxon>Methanobacteriota</taxon>
        <taxon>Stenosarchaea group</taxon>
        <taxon>Halobacteria</taxon>
        <taxon>Halobacteriales</taxon>
        <taxon>Halobacteriaceae</taxon>
        <taxon>Halospeciosus</taxon>
    </lineage>
</organism>
<name>A0ABD5YZ58_9EURY</name>
<keyword evidence="3" id="KW-1185">Reference proteome</keyword>
<evidence type="ECO:0000313" key="3">
    <source>
        <dbReference type="Proteomes" id="UP001596447"/>
    </source>
</evidence>
<dbReference type="AlphaFoldDB" id="A0ABD5YZ58"/>
<feature type="compositionally biased region" description="Basic residues" evidence="1">
    <location>
        <begin position="19"/>
        <end position="28"/>
    </location>
</feature>
<evidence type="ECO:0000313" key="2">
    <source>
        <dbReference type="EMBL" id="MFC7198038.1"/>
    </source>
</evidence>